<proteinExistence type="predicted"/>
<evidence type="ECO:0008006" key="9">
    <source>
        <dbReference type="Google" id="ProtNLM"/>
    </source>
</evidence>
<evidence type="ECO:0000313" key="7">
    <source>
        <dbReference type="EMBL" id="GDY33101.1"/>
    </source>
</evidence>
<comment type="caution">
    <text evidence="7">The sequence shown here is derived from an EMBL/GenBank/DDBJ whole genome shotgun (WGS) entry which is preliminary data.</text>
</comment>
<sequence length="322" mass="33656">MGLCAVVLIGAALAGLAGLATAAHHQAADPGRPIFRPTAETSPVPQEPSSAPSGSASGAPGAVARPSRGTPSATTDPAPAEPTPVPATADNPLFVGDHELPAVTCVLPRWRSDPATARAFFEAALPCLNRAWEPVLRAANLPFNEPKLAFPTGREWHSACGSGTAEEWAAFYCGADDTVYLPFDGLQTEQYGARPGIYLSVLAHEYGHHVQRLAGVLGAAHDQRDDAGPDTVEGLRISRRIELQADCFAGMFWAAAAGRGSVSRTMLDEAVRDGAARGDDNGIAASADHGSGAHVQSWILQGARRNRTAECNTWKAPDGWVS</sequence>
<dbReference type="GO" id="GO:0016020">
    <property type="term" value="C:membrane"/>
    <property type="evidence" value="ECO:0007669"/>
    <property type="project" value="UniProtKB-SubCell"/>
</dbReference>
<keyword evidence="6" id="KW-0732">Signal</keyword>
<accession>A0A4D4J8V9</accession>
<dbReference type="Proteomes" id="UP000298860">
    <property type="component" value="Unassembled WGS sequence"/>
</dbReference>
<evidence type="ECO:0000256" key="5">
    <source>
        <dbReference type="SAM" id="MobiDB-lite"/>
    </source>
</evidence>
<comment type="subcellular location">
    <subcellularLocation>
        <location evidence="1">Membrane</location>
        <topology evidence="1">Single-pass membrane protein</topology>
    </subcellularLocation>
</comment>
<dbReference type="AlphaFoldDB" id="A0A4D4J8V9"/>
<evidence type="ECO:0000256" key="2">
    <source>
        <dbReference type="ARBA" id="ARBA00022692"/>
    </source>
</evidence>
<gene>
    <name evidence="7" type="ORF">GTS_47340</name>
</gene>
<evidence type="ECO:0000256" key="3">
    <source>
        <dbReference type="ARBA" id="ARBA00022989"/>
    </source>
</evidence>
<keyword evidence="4" id="KW-0472">Membrane</keyword>
<keyword evidence="2" id="KW-0812">Transmembrane</keyword>
<keyword evidence="3" id="KW-1133">Transmembrane helix</keyword>
<dbReference type="PANTHER" id="PTHR30168:SF0">
    <property type="entry name" value="INNER MEMBRANE PROTEIN"/>
    <property type="match status" value="1"/>
</dbReference>
<name>A0A4D4J8V9_9PSEU</name>
<feature type="compositionally biased region" description="Low complexity" evidence="5">
    <location>
        <begin position="48"/>
        <end position="62"/>
    </location>
</feature>
<evidence type="ECO:0000256" key="1">
    <source>
        <dbReference type="ARBA" id="ARBA00004167"/>
    </source>
</evidence>
<dbReference type="EMBL" id="BJFL01000034">
    <property type="protein sequence ID" value="GDY33101.1"/>
    <property type="molecule type" value="Genomic_DNA"/>
</dbReference>
<feature type="region of interest" description="Disordered" evidence="5">
    <location>
        <begin position="29"/>
        <end position="93"/>
    </location>
</feature>
<dbReference type="InterPro" id="IPR007343">
    <property type="entry name" value="Uncharacterised_pept_Zn_put"/>
</dbReference>
<feature type="chain" id="PRO_5020870509" description="Metalloprotease" evidence="6">
    <location>
        <begin position="23"/>
        <end position="322"/>
    </location>
</feature>
<reference evidence="8" key="1">
    <citation type="submission" date="2019-04" db="EMBL/GenBank/DDBJ databases">
        <title>Draft genome sequence of Pseudonocardiaceae bacterium SL3-2-4.</title>
        <authorList>
            <person name="Ningsih F."/>
            <person name="Yokota A."/>
            <person name="Sakai Y."/>
            <person name="Nanatani K."/>
            <person name="Yabe S."/>
            <person name="Oetari A."/>
            <person name="Sjamsuridzal W."/>
        </authorList>
    </citation>
    <scope>NUCLEOTIDE SEQUENCE [LARGE SCALE GENOMIC DNA]</scope>
    <source>
        <strain evidence="8">SL3-2-4</strain>
    </source>
</reference>
<dbReference type="PANTHER" id="PTHR30168">
    <property type="entry name" value="PUTATIVE MEMBRANE PROTEIN YPFJ"/>
    <property type="match status" value="1"/>
</dbReference>
<keyword evidence="8" id="KW-1185">Reference proteome</keyword>
<evidence type="ECO:0000313" key="8">
    <source>
        <dbReference type="Proteomes" id="UP000298860"/>
    </source>
</evidence>
<protein>
    <recommendedName>
        <fullName evidence="9">Metalloprotease</fullName>
    </recommendedName>
</protein>
<organism evidence="7 8">
    <name type="scientific">Gandjariella thermophila</name>
    <dbReference type="NCBI Taxonomy" id="1931992"/>
    <lineage>
        <taxon>Bacteria</taxon>
        <taxon>Bacillati</taxon>
        <taxon>Actinomycetota</taxon>
        <taxon>Actinomycetes</taxon>
        <taxon>Pseudonocardiales</taxon>
        <taxon>Pseudonocardiaceae</taxon>
        <taxon>Gandjariella</taxon>
    </lineage>
</organism>
<feature type="signal peptide" evidence="6">
    <location>
        <begin position="1"/>
        <end position="22"/>
    </location>
</feature>
<evidence type="ECO:0000256" key="6">
    <source>
        <dbReference type="SAM" id="SignalP"/>
    </source>
</evidence>
<evidence type="ECO:0000256" key="4">
    <source>
        <dbReference type="ARBA" id="ARBA00023136"/>
    </source>
</evidence>
<dbReference type="Pfam" id="PF04228">
    <property type="entry name" value="Zn_peptidase"/>
    <property type="match status" value="1"/>
</dbReference>